<dbReference type="InterPro" id="IPR025436">
    <property type="entry name" value="DUF4179"/>
</dbReference>
<keyword evidence="4" id="KW-1185">Reference proteome</keyword>
<proteinExistence type="predicted"/>
<organism evidence="3 4">
    <name type="scientific">Mesobacillus persicus</name>
    <dbReference type="NCBI Taxonomy" id="930146"/>
    <lineage>
        <taxon>Bacteria</taxon>
        <taxon>Bacillati</taxon>
        <taxon>Bacillota</taxon>
        <taxon>Bacilli</taxon>
        <taxon>Bacillales</taxon>
        <taxon>Bacillaceae</taxon>
        <taxon>Mesobacillus</taxon>
    </lineage>
</organism>
<gene>
    <name evidence="3" type="ORF">SAMN05192533_11434</name>
</gene>
<feature type="domain" description="DUF4179" evidence="2">
    <location>
        <begin position="49"/>
        <end position="139"/>
    </location>
</feature>
<sequence length="480" mass="53701">MSKEIKRELEKIEIPLELHPRVKLGVAKAKQEAIEDVRPTKDTRQLSYKRNKKVAGIAAASILAITLSSGFIHPGMNQVLASTPLLGGIYEKFGDKIGMHLAEQNLVTELDQAITQNGITVKLTNVYFDGDVVSITGNVSGDLSKDHNEPGEVSFDVNFENNKGDNDPWLNGKSASLQEAATGYDFQWKLNYPYKDMSEEFTLPISIHNINGIKGDWNFNVPITQEQSKALVINQSQSYDNDGVMITIKELKHAEATSTLTFETISTFKGDHIDLGKAMDENGTVLFNHANNTRLSSGKVDEGYQQALRISIDKIAEGTKAITFYPKVSIADPTVQQQLTTSSFTLESERTDLAIEVHSVKQEGDKLILDYHFQGLAEDMSNHKFEIIHHNLSYAFTLVDKDFVDKIDPENPVPPEGHSITRNEVKVIDKNNHQFQAVFDLKGEERYKNFSLEDAVLQMDFYSFNGTKELAPFTVELPQD</sequence>
<keyword evidence="1" id="KW-0472">Membrane</keyword>
<dbReference type="Gene3D" id="2.60.40.1630">
    <property type="entry name" value="bacillus anthracis domain"/>
    <property type="match status" value="1"/>
</dbReference>
<dbReference type="STRING" id="930146.SAMN05192533_11434"/>
<evidence type="ECO:0000259" key="2">
    <source>
        <dbReference type="Pfam" id="PF13786"/>
    </source>
</evidence>
<dbReference type="Pfam" id="PF13786">
    <property type="entry name" value="DUF4179"/>
    <property type="match status" value="1"/>
</dbReference>
<accession>A0A1H8GZL2</accession>
<evidence type="ECO:0000313" key="4">
    <source>
        <dbReference type="Proteomes" id="UP000198553"/>
    </source>
</evidence>
<feature type="transmembrane region" description="Helical" evidence="1">
    <location>
        <begin position="54"/>
        <end position="72"/>
    </location>
</feature>
<name>A0A1H8GZL2_9BACI</name>
<dbReference type="OrthoDB" id="2293641at2"/>
<dbReference type="AlphaFoldDB" id="A0A1H8GZL2"/>
<protein>
    <recommendedName>
        <fullName evidence="2">DUF4179 domain-containing protein</fullName>
    </recommendedName>
</protein>
<dbReference type="EMBL" id="FOBW01000014">
    <property type="protein sequence ID" value="SEN49433.1"/>
    <property type="molecule type" value="Genomic_DNA"/>
</dbReference>
<evidence type="ECO:0000313" key="3">
    <source>
        <dbReference type="EMBL" id="SEN49433.1"/>
    </source>
</evidence>
<dbReference type="Proteomes" id="UP000198553">
    <property type="component" value="Unassembled WGS sequence"/>
</dbReference>
<keyword evidence="1" id="KW-1133">Transmembrane helix</keyword>
<dbReference type="RefSeq" id="WP_090748698.1">
    <property type="nucleotide sequence ID" value="NZ_FOBW01000014.1"/>
</dbReference>
<reference evidence="4" key="1">
    <citation type="submission" date="2016-10" db="EMBL/GenBank/DDBJ databases">
        <authorList>
            <person name="Varghese N."/>
            <person name="Submissions S."/>
        </authorList>
    </citation>
    <scope>NUCLEOTIDE SEQUENCE [LARGE SCALE GENOMIC DNA]</scope>
    <source>
        <strain evidence="4">B48,IBRC-M 10115,DSM 25386,CECT 8001</strain>
    </source>
</reference>
<keyword evidence="1" id="KW-0812">Transmembrane</keyword>
<evidence type="ECO:0000256" key="1">
    <source>
        <dbReference type="SAM" id="Phobius"/>
    </source>
</evidence>